<dbReference type="InterPro" id="IPR011006">
    <property type="entry name" value="CheY-like_superfamily"/>
</dbReference>
<dbReference type="Pfam" id="PF00072">
    <property type="entry name" value="Response_reg"/>
    <property type="match status" value="1"/>
</dbReference>
<dbReference type="EMBL" id="CYZD01000006">
    <property type="protein sequence ID" value="CUO16504.1"/>
    <property type="molecule type" value="Genomic_DNA"/>
</dbReference>
<keyword evidence="2" id="KW-0805">Transcription regulation</keyword>
<dbReference type="PROSITE" id="PS51755">
    <property type="entry name" value="OMPR_PHOB"/>
    <property type="match status" value="1"/>
</dbReference>
<evidence type="ECO:0000313" key="11">
    <source>
        <dbReference type="Proteomes" id="UP000095409"/>
    </source>
</evidence>
<dbReference type="AlphaFoldDB" id="A0A174CTM1"/>
<dbReference type="InterPro" id="IPR001789">
    <property type="entry name" value="Sig_transdc_resp-reg_receiver"/>
</dbReference>
<dbReference type="GO" id="GO:0000156">
    <property type="term" value="F:phosphorelay response regulator activity"/>
    <property type="evidence" value="ECO:0007669"/>
    <property type="project" value="TreeGrafter"/>
</dbReference>
<reference evidence="10 11" key="1">
    <citation type="submission" date="2015-09" db="EMBL/GenBank/DDBJ databases">
        <authorList>
            <consortium name="Pathogen Informatics"/>
        </authorList>
    </citation>
    <scope>NUCLEOTIDE SEQUENCE [LARGE SCALE GENOMIC DNA]</scope>
    <source>
        <strain evidence="10 11">2789STDY5608837</strain>
    </source>
</reference>
<dbReference type="Pfam" id="PF00486">
    <property type="entry name" value="Trans_reg_C"/>
    <property type="match status" value="1"/>
</dbReference>
<feature type="modified residue" description="4-aspartylphosphate" evidence="6">
    <location>
        <position position="52"/>
    </location>
</feature>
<dbReference type="Gene3D" id="1.10.10.10">
    <property type="entry name" value="Winged helix-like DNA-binding domain superfamily/Winged helix DNA-binding domain"/>
    <property type="match status" value="1"/>
</dbReference>
<keyword evidence="6" id="KW-0597">Phosphoprotein</keyword>
<dbReference type="PROSITE" id="PS50110">
    <property type="entry name" value="RESPONSE_REGULATORY"/>
    <property type="match status" value="1"/>
</dbReference>
<feature type="domain" description="OmpR/PhoB-type" evidence="9">
    <location>
        <begin position="126"/>
        <end position="226"/>
    </location>
</feature>
<dbReference type="InterPro" id="IPR016032">
    <property type="entry name" value="Sig_transdc_resp-reg_C-effctor"/>
</dbReference>
<evidence type="ECO:0000256" key="6">
    <source>
        <dbReference type="PROSITE-ProRule" id="PRU00169"/>
    </source>
</evidence>
<accession>A0A174CTM1</accession>
<evidence type="ECO:0000313" key="10">
    <source>
        <dbReference type="EMBL" id="CUO16504.1"/>
    </source>
</evidence>
<dbReference type="GO" id="GO:0032993">
    <property type="term" value="C:protein-DNA complex"/>
    <property type="evidence" value="ECO:0007669"/>
    <property type="project" value="TreeGrafter"/>
</dbReference>
<dbReference type="InterPro" id="IPR039420">
    <property type="entry name" value="WalR-like"/>
</dbReference>
<evidence type="ECO:0000259" key="9">
    <source>
        <dbReference type="PROSITE" id="PS51755"/>
    </source>
</evidence>
<dbReference type="PANTHER" id="PTHR48111">
    <property type="entry name" value="REGULATOR OF RPOS"/>
    <property type="match status" value="1"/>
</dbReference>
<evidence type="ECO:0000256" key="4">
    <source>
        <dbReference type="ARBA" id="ARBA00023163"/>
    </source>
</evidence>
<evidence type="ECO:0000256" key="2">
    <source>
        <dbReference type="ARBA" id="ARBA00023015"/>
    </source>
</evidence>
<dbReference type="Gene3D" id="6.10.250.690">
    <property type="match status" value="1"/>
</dbReference>
<dbReference type="InterPro" id="IPR036388">
    <property type="entry name" value="WH-like_DNA-bd_sf"/>
</dbReference>
<gene>
    <name evidence="10" type="primary">regX3_2</name>
    <name evidence="10" type="ORF">ERS852394_01607</name>
</gene>
<evidence type="ECO:0000256" key="5">
    <source>
        <dbReference type="ARBA" id="ARBA00024867"/>
    </source>
</evidence>
<proteinExistence type="predicted"/>
<dbReference type="Gene3D" id="3.40.50.2300">
    <property type="match status" value="1"/>
</dbReference>
<evidence type="ECO:0000256" key="3">
    <source>
        <dbReference type="ARBA" id="ARBA00023125"/>
    </source>
</evidence>
<comment type="function">
    <text evidence="5">May play the central regulatory role in sporulation. It may be an element of the effector pathway responsible for the activation of sporulation genes in response to nutritional stress. Spo0A may act in concert with spo0H (a sigma factor) to control the expression of some genes that are critical to the sporulation process.</text>
</comment>
<dbReference type="GO" id="GO:0006355">
    <property type="term" value="P:regulation of DNA-templated transcription"/>
    <property type="evidence" value="ECO:0007669"/>
    <property type="project" value="InterPro"/>
</dbReference>
<dbReference type="InterPro" id="IPR001867">
    <property type="entry name" value="OmpR/PhoB-type_DNA-bd"/>
</dbReference>
<keyword evidence="4" id="KW-0804">Transcription</keyword>
<feature type="DNA-binding region" description="OmpR/PhoB-type" evidence="7">
    <location>
        <begin position="126"/>
        <end position="226"/>
    </location>
</feature>
<dbReference type="Proteomes" id="UP000095409">
    <property type="component" value="Unassembled WGS sequence"/>
</dbReference>
<protein>
    <recommendedName>
        <fullName evidence="1">Stage 0 sporulation protein A homolog</fullName>
    </recommendedName>
</protein>
<organism evidence="10 11">
    <name type="scientific">Blautia obeum</name>
    <dbReference type="NCBI Taxonomy" id="40520"/>
    <lineage>
        <taxon>Bacteria</taxon>
        <taxon>Bacillati</taxon>
        <taxon>Bacillota</taxon>
        <taxon>Clostridia</taxon>
        <taxon>Lachnospirales</taxon>
        <taxon>Lachnospiraceae</taxon>
        <taxon>Blautia</taxon>
    </lineage>
</organism>
<sequence length="227" mass="26096">MQKILYVEDDLSLIDGLQYTLEASGYMVDNAKTVKEALALFRKNTYDLLLLDVTLPDGTGFDVCKAVRNSSTVPIIFLTASDQEISIVRGLDMGADDYITKPFKLNELLSRIKAILRRSLQFPKADTFLEANGVRVDTAERLVWKNEKPLDLPLVEYKLLCLFMQNPNHLMPREMILDRMWDGNGNFVDDNTLSVYIRRLRNKIEDTPNQPKYLLTERGIGYKWVVE</sequence>
<evidence type="ECO:0000256" key="1">
    <source>
        <dbReference type="ARBA" id="ARBA00018672"/>
    </source>
</evidence>
<feature type="domain" description="Response regulatory" evidence="8">
    <location>
        <begin position="3"/>
        <end position="116"/>
    </location>
</feature>
<dbReference type="PANTHER" id="PTHR48111:SF73">
    <property type="entry name" value="ALKALINE PHOSPHATASE SYNTHESIS TRANSCRIPTIONAL REGULATORY PROTEIN PHOP"/>
    <property type="match status" value="1"/>
</dbReference>
<dbReference type="SUPFAM" id="SSF46894">
    <property type="entry name" value="C-terminal effector domain of the bipartite response regulators"/>
    <property type="match status" value="1"/>
</dbReference>
<dbReference type="SUPFAM" id="SSF52172">
    <property type="entry name" value="CheY-like"/>
    <property type="match status" value="1"/>
</dbReference>
<dbReference type="SMART" id="SM00448">
    <property type="entry name" value="REC"/>
    <property type="match status" value="1"/>
</dbReference>
<dbReference type="SMART" id="SM00862">
    <property type="entry name" value="Trans_reg_C"/>
    <property type="match status" value="1"/>
</dbReference>
<keyword evidence="3 7" id="KW-0238">DNA-binding</keyword>
<evidence type="ECO:0000256" key="7">
    <source>
        <dbReference type="PROSITE-ProRule" id="PRU01091"/>
    </source>
</evidence>
<dbReference type="GO" id="GO:0005829">
    <property type="term" value="C:cytosol"/>
    <property type="evidence" value="ECO:0007669"/>
    <property type="project" value="TreeGrafter"/>
</dbReference>
<name>A0A174CTM1_9FIRM</name>
<dbReference type="CDD" id="cd00383">
    <property type="entry name" value="trans_reg_C"/>
    <property type="match status" value="1"/>
</dbReference>
<dbReference type="GO" id="GO:0000976">
    <property type="term" value="F:transcription cis-regulatory region binding"/>
    <property type="evidence" value="ECO:0007669"/>
    <property type="project" value="TreeGrafter"/>
</dbReference>
<dbReference type="RefSeq" id="WP_055066045.1">
    <property type="nucleotide sequence ID" value="NZ_CYZD01000006.1"/>
</dbReference>
<evidence type="ECO:0000259" key="8">
    <source>
        <dbReference type="PROSITE" id="PS50110"/>
    </source>
</evidence>